<feature type="binding site" evidence="6">
    <location>
        <position position="42"/>
    </location>
    <ligand>
        <name>Fe cation</name>
        <dbReference type="ChEBI" id="CHEBI:24875"/>
        <label>1</label>
    </ligand>
</feature>
<dbReference type="Pfam" id="PF13277">
    <property type="entry name" value="YmdB"/>
    <property type="match status" value="1"/>
</dbReference>
<dbReference type="Gene3D" id="3.60.21.10">
    <property type="match status" value="1"/>
</dbReference>
<gene>
    <name evidence="7" type="ORF">SE37_09280</name>
</gene>
<evidence type="ECO:0000256" key="1">
    <source>
        <dbReference type="ARBA" id="ARBA00022723"/>
    </source>
</evidence>
<keyword evidence="3" id="KW-0408">Iron</keyword>
<evidence type="ECO:0000313" key="7">
    <source>
        <dbReference type="EMBL" id="KIE42807.1"/>
    </source>
</evidence>
<accession>A0A0C1QQ31</accession>
<dbReference type="AlphaFoldDB" id="A0A0C1QQ31"/>
<feature type="binding site" evidence="6">
    <location>
        <position position="153"/>
    </location>
    <ligand>
        <name>Fe cation</name>
        <dbReference type="ChEBI" id="CHEBI:24875"/>
        <label>2</label>
    </ligand>
</feature>
<evidence type="ECO:0000256" key="5">
    <source>
        <dbReference type="PIRSR" id="PIRSR004789-50"/>
    </source>
</evidence>
<keyword evidence="2" id="KW-0378">Hydrolase</keyword>
<dbReference type="Proteomes" id="UP000031433">
    <property type="component" value="Unassembled WGS sequence"/>
</dbReference>
<evidence type="ECO:0000256" key="3">
    <source>
        <dbReference type="ARBA" id="ARBA00023004"/>
    </source>
</evidence>
<evidence type="ECO:0000256" key="2">
    <source>
        <dbReference type="ARBA" id="ARBA00022801"/>
    </source>
</evidence>
<dbReference type="EMBL" id="JXBL01000001">
    <property type="protein sequence ID" value="KIE42807.1"/>
    <property type="molecule type" value="Genomic_DNA"/>
</dbReference>
<keyword evidence="1 6" id="KW-0479">Metal-binding</keyword>
<feature type="binding site" evidence="6">
    <location>
        <position position="178"/>
    </location>
    <ligand>
        <name>Fe cation</name>
        <dbReference type="ChEBI" id="CHEBI:24875"/>
        <label>2</label>
    </ligand>
</feature>
<feature type="binding site" evidence="6">
    <location>
        <position position="69"/>
    </location>
    <ligand>
        <name>Fe cation</name>
        <dbReference type="ChEBI" id="CHEBI:24875"/>
        <label>2</label>
    </ligand>
</feature>
<dbReference type="PANTHER" id="PTHR36303">
    <property type="entry name" value="2',3'-CYCLIC-NUCLEOTIDE 2'-PHOSPHODIESTERASE"/>
    <property type="match status" value="1"/>
</dbReference>
<comment type="similarity">
    <text evidence="4">Belongs to the YmdB-like family.</text>
</comment>
<dbReference type="FunFam" id="3.60.21.10:FF:000016">
    <property type="entry name" value="Putative metallophosphoesterase"/>
    <property type="match status" value="1"/>
</dbReference>
<comment type="caution">
    <text evidence="7">The sequence shown here is derived from an EMBL/GenBank/DDBJ whole genome shotgun (WGS) entry which is preliminary data.</text>
</comment>
<evidence type="ECO:0000256" key="6">
    <source>
        <dbReference type="PIRSR" id="PIRSR004789-51"/>
    </source>
</evidence>
<dbReference type="CDD" id="cd07382">
    <property type="entry name" value="MPP_DR1281"/>
    <property type="match status" value="1"/>
</dbReference>
<dbReference type="RefSeq" id="WP_039645705.1">
    <property type="nucleotide sequence ID" value="NZ_JXBL01000001.1"/>
</dbReference>
<dbReference type="GO" id="GO:0004113">
    <property type="term" value="F:2',3'-cyclic-nucleotide 3'-phosphodiesterase activity"/>
    <property type="evidence" value="ECO:0007669"/>
    <property type="project" value="TreeGrafter"/>
</dbReference>
<feature type="binding site" evidence="6">
    <location>
        <position position="10"/>
    </location>
    <ligand>
        <name>Fe cation</name>
        <dbReference type="ChEBI" id="CHEBI:24875"/>
        <label>1</label>
    </ligand>
</feature>
<dbReference type="InterPro" id="IPR005235">
    <property type="entry name" value="YmdB-like"/>
</dbReference>
<reference evidence="7 8" key="1">
    <citation type="submission" date="2015-01" db="EMBL/GenBank/DDBJ databases">
        <title>Genome sequence of the anaerobic bacterium Geobacter soli GSS01, a dissimilatory Fe(III) reducer from soil.</title>
        <authorList>
            <person name="Yang G."/>
            <person name="Zhou S."/>
        </authorList>
    </citation>
    <scope>NUCLEOTIDE SEQUENCE [LARGE SCALE GENOMIC DNA]</scope>
    <source>
        <strain evidence="7 8">GSS01</strain>
    </source>
</reference>
<sequence>MPVNILFIGDIVGSPGRQALVRELHRLVDHYRVDLVVANGENSAGGFGITEETAKELFSLGIDVLTSGNHIWDKRDSFSFIGREERLVRPANYPPGTVGRGATVVRTAGGVPVGILNLEGRVFMNNLDCPFRVADQEIERLRESTPLIFVDFHAEATSEKIALGWHLDGKVSAVVGTHTHVQTADERILPGGTAYITDAGMTGSFDSVIGVRKELALERFVTQMPVRFEVAKKDVRLNGVVIGVDPVSGRALSIERISLICS</sequence>
<feature type="binding site" evidence="6">
    <location>
        <position position="41"/>
    </location>
    <ligand>
        <name>Fe cation</name>
        <dbReference type="ChEBI" id="CHEBI:24875"/>
        <label>2</label>
    </ligand>
</feature>
<name>A0A0C1QQ31_9BACT</name>
<proteinExistence type="inferred from homology"/>
<dbReference type="InterPro" id="IPR029052">
    <property type="entry name" value="Metallo-depent_PP-like"/>
</dbReference>
<feature type="binding site" evidence="6">
    <location>
        <position position="41"/>
    </location>
    <ligand>
        <name>Fe cation</name>
        <dbReference type="ChEBI" id="CHEBI:24875"/>
        <label>1</label>
    </ligand>
</feature>
<organism evidence="7 8">
    <name type="scientific">Geobacter soli</name>
    <dbReference type="NCBI Taxonomy" id="1510391"/>
    <lineage>
        <taxon>Bacteria</taxon>
        <taxon>Pseudomonadati</taxon>
        <taxon>Thermodesulfobacteriota</taxon>
        <taxon>Desulfuromonadia</taxon>
        <taxon>Geobacterales</taxon>
        <taxon>Geobacteraceae</taxon>
        <taxon>Geobacter</taxon>
    </lineage>
</organism>
<protein>
    <submittedName>
        <fullName evidence="7">Metallophosphoesterase</fullName>
    </submittedName>
</protein>
<evidence type="ECO:0000256" key="4">
    <source>
        <dbReference type="ARBA" id="ARBA00061401"/>
    </source>
</evidence>
<feature type="binding site" evidence="6">
    <location>
        <position position="180"/>
    </location>
    <ligand>
        <name>Fe cation</name>
        <dbReference type="ChEBI" id="CHEBI:24875"/>
        <label>1</label>
    </ligand>
</feature>
<dbReference type="GO" id="GO:0046872">
    <property type="term" value="F:metal ion binding"/>
    <property type="evidence" value="ECO:0007669"/>
    <property type="project" value="UniProtKB-KW"/>
</dbReference>
<keyword evidence="8" id="KW-1185">Reference proteome</keyword>
<evidence type="ECO:0000313" key="8">
    <source>
        <dbReference type="Proteomes" id="UP000031433"/>
    </source>
</evidence>
<dbReference type="SUPFAM" id="SSF56300">
    <property type="entry name" value="Metallo-dependent phosphatases"/>
    <property type="match status" value="1"/>
</dbReference>
<dbReference type="PIRSF" id="PIRSF004789">
    <property type="entry name" value="DR1281"/>
    <property type="match status" value="1"/>
</dbReference>
<dbReference type="PANTHER" id="PTHR36303:SF1">
    <property type="entry name" value="2',3'-CYCLIC-NUCLEOTIDE 2'-PHOSPHODIESTERASE"/>
    <property type="match status" value="1"/>
</dbReference>
<dbReference type="NCBIfam" id="TIGR00282">
    <property type="entry name" value="TIGR00282 family metallophosphoesterase"/>
    <property type="match status" value="1"/>
</dbReference>
<feature type="active site" description="Proton donor" evidence="5">
    <location>
        <position position="70"/>
    </location>
</feature>